<feature type="transmembrane region" description="Helical" evidence="2">
    <location>
        <begin position="20"/>
        <end position="44"/>
    </location>
</feature>
<comment type="caution">
    <text evidence="3">The sequence shown here is derived from an EMBL/GenBank/DDBJ whole genome shotgun (WGS) entry which is preliminary data.</text>
</comment>
<feature type="region of interest" description="Disordered" evidence="1">
    <location>
        <begin position="103"/>
        <end position="125"/>
    </location>
</feature>
<evidence type="ECO:0008006" key="5">
    <source>
        <dbReference type="Google" id="ProtNLM"/>
    </source>
</evidence>
<protein>
    <recommendedName>
        <fullName evidence="5">DUF4834 domain-containing protein</fullName>
    </recommendedName>
</protein>
<keyword evidence="4" id="KW-1185">Reference proteome</keyword>
<dbReference type="RefSeq" id="WP_088450035.1">
    <property type="nucleotide sequence ID" value="NZ_JACHXO010000002.1"/>
</dbReference>
<gene>
    <name evidence="3" type="ORF">FHS28_001543</name>
</gene>
<proteinExistence type="predicted"/>
<dbReference type="EMBL" id="JACHXO010000002">
    <property type="protein sequence ID" value="MBB3194158.1"/>
    <property type="molecule type" value="Genomic_DNA"/>
</dbReference>
<sequence>MNTISELLTLVARILRGALFLVLFLALLMVGLCVFGVLLVWSLIRGRRLQRPTVGVFRTAQDFRAQAFRRSAGSMGGMPGSARGFGAPEGDVVDVEVREVVRDGGRKDVHEDIRERSHPQPRLER</sequence>
<reference evidence="3 4" key="1">
    <citation type="submission" date="2020-08" db="EMBL/GenBank/DDBJ databases">
        <title>Genomic Encyclopedia of Type Strains, Phase III (KMG-III): the genomes of soil and plant-associated and newly described type strains.</title>
        <authorList>
            <person name="Whitman W."/>
        </authorList>
    </citation>
    <scope>NUCLEOTIDE SEQUENCE [LARGE SCALE GENOMIC DNA]</scope>
    <source>
        <strain evidence="3 4">CECT 7247</strain>
    </source>
</reference>
<keyword evidence="2" id="KW-0812">Transmembrane</keyword>
<organism evidence="3 4">
    <name type="scientific">Roseateles terrae</name>
    <dbReference type="NCBI Taxonomy" id="431060"/>
    <lineage>
        <taxon>Bacteria</taxon>
        <taxon>Pseudomonadati</taxon>
        <taxon>Pseudomonadota</taxon>
        <taxon>Betaproteobacteria</taxon>
        <taxon>Burkholderiales</taxon>
        <taxon>Sphaerotilaceae</taxon>
        <taxon>Roseateles</taxon>
    </lineage>
</organism>
<evidence type="ECO:0000313" key="3">
    <source>
        <dbReference type="EMBL" id="MBB3194158.1"/>
    </source>
</evidence>
<dbReference type="Proteomes" id="UP000574369">
    <property type="component" value="Unassembled WGS sequence"/>
</dbReference>
<keyword evidence="2" id="KW-1133">Transmembrane helix</keyword>
<evidence type="ECO:0000313" key="4">
    <source>
        <dbReference type="Proteomes" id="UP000574369"/>
    </source>
</evidence>
<evidence type="ECO:0000256" key="1">
    <source>
        <dbReference type="SAM" id="MobiDB-lite"/>
    </source>
</evidence>
<keyword evidence="2" id="KW-0472">Membrane</keyword>
<accession>A0ABR6GSN7</accession>
<evidence type="ECO:0000256" key="2">
    <source>
        <dbReference type="SAM" id="Phobius"/>
    </source>
</evidence>
<name>A0ABR6GSN7_9BURK</name>